<gene>
    <name evidence="8" type="primary">CH25H</name>
</gene>
<sequence>MNCSDHCRAAAFIFTLEGGQEEAPVLQPLWDVVTARQDWLRSPFFPVSFSFVVYMAFCLPFLLLDFLGTKTPALRQYKLHPHSNPTLGMITRCLAHTIYNHVVFIFPATVAHWYWRPVSLPEVAPELPKVLTDVLACLLLFDFQSFVWHALHHKVPWLYKTFHKLHHQHTSTFVLATHYSGAWETLSLGLFAGVCPAVLKCHPLTEMAFFVVNIWLSVEDHSGYEFPWSLHKLVPFGLCGGPPHHDVHHMKFRSNYAPYFTHWDRLFGTLARSEPEGKSK</sequence>
<keyword evidence="2 5" id="KW-0812">Transmembrane</keyword>
<name>A0A6P8QHX7_GEOSA</name>
<evidence type="ECO:0000256" key="4">
    <source>
        <dbReference type="ARBA" id="ARBA00023136"/>
    </source>
</evidence>
<dbReference type="GO" id="GO:0008610">
    <property type="term" value="P:lipid biosynthetic process"/>
    <property type="evidence" value="ECO:0007669"/>
    <property type="project" value="InterPro"/>
</dbReference>
<organism evidence="7 8">
    <name type="scientific">Geotrypetes seraphini</name>
    <name type="common">Gaboon caecilian</name>
    <name type="synonym">Caecilia seraphini</name>
    <dbReference type="NCBI Taxonomy" id="260995"/>
    <lineage>
        <taxon>Eukaryota</taxon>
        <taxon>Metazoa</taxon>
        <taxon>Chordata</taxon>
        <taxon>Craniata</taxon>
        <taxon>Vertebrata</taxon>
        <taxon>Euteleostomi</taxon>
        <taxon>Amphibia</taxon>
        <taxon>Gymnophiona</taxon>
        <taxon>Geotrypetes</taxon>
    </lineage>
</organism>
<feature type="transmembrane region" description="Helical" evidence="5">
    <location>
        <begin position="44"/>
        <end position="68"/>
    </location>
</feature>
<dbReference type="InParanoid" id="A0A6P8QHX7"/>
<evidence type="ECO:0000313" key="8">
    <source>
        <dbReference type="RefSeq" id="XP_033796269.1"/>
    </source>
</evidence>
<dbReference type="InterPro" id="IPR050307">
    <property type="entry name" value="Sterol_Desaturase_Related"/>
</dbReference>
<dbReference type="KEGG" id="gsh:117358758"/>
<keyword evidence="3 5" id="KW-1133">Transmembrane helix</keyword>
<dbReference type="PANTHER" id="PTHR11863">
    <property type="entry name" value="STEROL DESATURASE"/>
    <property type="match status" value="1"/>
</dbReference>
<dbReference type="GO" id="GO:0016020">
    <property type="term" value="C:membrane"/>
    <property type="evidence" value="ECO:0007669"/>
    <property type="project" value="UniProtKB-SubCell"/>
</dbReference>
<proteinExistence type="predicted"/>
<dbReference type="GO" id="GO:0005506">
    <property type="term" value="F:iron ion binding"/>
    <property type="evidence" value="ECO:0007669"/>
    <property type="project" value="InterPro"/>
</dbReference>
<evidence type="ECO:0000313" key="7">
    <source>
        <dbReference type="Proteomes" id="UP000515159"/>
    </source>
</evidence>
<dbReference type="InterPro" id="IPR006694">
    <property type="entry name" value="Fatty_acid_hydroxylase"/>
</dbReference>
<evidence type="ECO:0000259" key="6">
    <source>
        <dbReference type="Pfam" id="PF04116"/>
    </source>
</evidence>
<evidence type="ECO:0000256" key="1">
    <source>
        <dbReference type="ARBA" id="ARBA00004370"/>
    </source>
</evidence>
<dbReference type="Pfam" id="PF04116">
    <property type="entry name" value="FA_hydroxylase"/>
    <property type="match status" value="1"/>
</dbReference>
<evidence type="ECO:0000256" key="3">
    <source>
        <dbReference type="ARBA" id="ARBA00022989"/>
    </source>
</evidence>
<comment type="subcellular location">
    <subcellularLocation>
        <location evidence="1">Membrane</location>
    </subcellularLocation>
</comment>
<dbReference type="RefSeq" id="XP_033796269.1">
    <property type="nucleotide sequence ID" value="XM_033940378.1"/>
</dbReference>
<dbReference type="Proteomes" id="UP000515159">
    <property type="component" value="Chromosome 4"/>
</dbReference>
<keyword evidence="7" id="KW-1185">Reference proteome</keyword>
<reference evidence="8" key="1">
    <citation type="submission" date="2025-08" db="UniProtKB">
        <authorList>
            <consortium name="RefSeq"/>
        </authorList>
    </citation>
    <scope>IDENTIFICATION</scope>
</reference>
<dbReference type="OrthoDB" id="1658724at2759"/>
<evidence type="ECO:0000256" key="2">
    <source>
        <dbReference type="ARBA" id="ARBA00022692"/>
    </source>
</evidence>
<protein>
    <submittedName>
        <fullName evidence="8">Cholesterol 25-hydroxylase</fullName>
    </submittedName>
</protein>
<evidence type="ECO:0000256" key="5">
    <source>
        <dbReference type="SAM" id="Phobius"/>
    </source>
</evidence>
<dbReference type="GeneID" id="117358758"/>
<dbReference type="FunCoup" id="A0A6P8QHX7">
    <property type="interactions" value="496"/>
</dbReference>
<feature type="domain" description="Fatty acid hydroxylase" evidence="6">
    <location>
        <begin position="134"/>
        <end position="269"/>
    </location>
</feature>
<dbReference type="GO" id="GO:0016491">
    <property type="term" value="F:oxidoreductase activity"/>
    <property type="evidence" value="ECO:0007669"/>
    <property type="project" value="InterPro"/>
</dbReference>
<keyword evidence="4 5" id="KW-0472">Membrane</keyword>
<dbReference type="CTD" id="9023"/>
<dbReference type="AlphaFoldDB" id="A0A6P8QHX7"/>
<accession>A0A6P8QHX7</accession>